<accession>A0ABS8YG67</accession>
<dbReference type="PANTHER" id="PTHR11548">
    <property type="entry name" value="THYMIDYLATE SYNTHASE 1"/>
    <property type="match status" value="1"/>
</dbReference>
<comment type="caution">
    <text evidence="4">The sequence shown here is derived from an EMBL/GenBank/DDBJ whole genome shotgun (WGS) entry which is preliminary data.</text>
</comment>
<dbReference type="CDD" id="cd00351">
    <property type="entry name" value="TS_Pyrimidine_HMase"/>
    <property type="match status" value="1"/>
</dbReference>
<dbReference type="InterPro" id="IPR045097">
    <property type="entry name" value="Thymidate_synth/dCMP_Mease"/>
</dbReference>
<organism evidence="4 5">
    <name type="scientific">Paenibacillus profundus</name>
    <dbReference type="NCBI Taxonomy" id="1173085"/>
    <lineage>
        <taxon>Bacteria</taxon>
        <taxon>Bacillati</taxon>
        <taxon>Bacillota</taxon>
        <taxon>Bacilli</taxon>
        <taxon>Bacillales</taxon>
        <taxon>Paenibacillaceae</taxon>
        <taxon>Paenibacillus</taxon>
    </lineage>
</organism>
<dbReference type="SUPFAM" id="SSF55831">
    <property type="entry name" value="Thymidylate synthase/dCMP hydroxymethylase"/>
    <property type="match status" value="1"/>
</dbReference>
<dbReference type="Pfam" id="PF00303">
    <property type="entry name" value="Thymidylat_synt"/>
    <property type="match status" value="1"/>
</dbReference>
<evidence type="ECO:0000313" key="5">
    <source>
        <dbReference type="Proteomes" id="UP001199916"/>
    </source>
</evidence>
<feature type="domain" description="Thymidylate synthase/dCMP hydroxymethylase" evidence="3">
    <location>
        <begin position="9"/>
        <end position="231"/>
    </location>
</feature>
<keyword evidence="5" id="KW-1185">Reference proteome</keyword>
<dbReference type="EMBL" id="JAJNBZ010000004">
    <property type="protein sequence ID" value="MCE5169356.1"/>
    <property type="molecule type" value="Genomic_DNA"/>
</dbReference>
<dbReference type="InterPro" id="IPR036926">
    <property type="entry name" value="Thymidate_synth/dCMP_Mease_sf"/>
</dbReference>
<dbReference type="RefSeq" id="WP_233696360.1">
    <property type="nucleotide sequence ID" value="NZ_JAJNBZ010000004.1"/>
</dbReference>
<reference evidence="4 5" key="1">
    <citation type="submission" date="2021-11" db="EMBL/GenBank/DDBJ databases">
        <title>Draft genome sequence of Paenibacillus profundus YoMME, a new Gram-positive bacteria with exoelectrogenic properties.</title>
        <authorList>
            <person name="Hubenova Y."/>
            <person name="Hubenova E."/>
            <person name="Manasiev Y."/>
            <person name="Peykov S."/>
            <person name="Mitov M."/>
        </authorList>
    </citation>
    <scope>NUCLEOTIDE SEQUENCE [LARGE SCALE GENOMIC DNA]</scope>
    <source>
        <strain evidence="4 5">YoMME</strain>
    </source>
</reference>
<gene>
    <name evidence="4" type="ORF">LQV63_08525</name>
</gene>
<proteinExistence type="predicted"/>
<protein>
    <submittedName>
        <fullName evidence="4">Thymidylate synthase</fullName>
    </submittedName>
</protein>
<dbReference type="Proteomes" id="UP001199916">
    <property type="component" value="Unassembled WGS sequence"/>
</dbReference>
<name>A0ABS8YG67_9BACL</name>
<evidence type="ECO:0000256" key="2">
    <source>
        <dbReference type="ARBA" id="ARBA00022679"/>
    </source>
</evidence>
<dbReference type="PANTHER" id="PTHR11548:SF9">
    <property type="entry name" value="THYMIDYLATE SYNTHASE"/>
    <property type="match status" value="1"/>
</dbReference>
<evidence type="ECO:0000259" key="3">
    <source>
        <dbReference type="Pfam" id="PF00303"/>
    </source>
</evidence>
<dbReference type="InterPro" id="IPR023451">
    <property type="entry name" value="Thymidate_synth/dCMP_Mease_dom"/>
</dbReference>
<dbReference type="Gene3D" id="3.30.572.10">
    <property type="entry name" value="Thymidylate synthase/dCMP hydroxymethylase domain"/>
    <property type="match status" value="1"/>
</dbReference>
<keyword evidence="1" id="KW-0489">Methyltransferase</keyword>
<keyword evidence="2" id="KW-0808">Transferase</keyword>
<sequence length="338" mass="39591">MRFDHFHDSYIATLDEIYNKPQFSNAPRGHQSRERLNYQFALANPVERVCYLSSRRTNIIFNFAEALWYLSGRDDLDYIGYYNRKMNDYSMNGRTLTGTAYGPKIFRFGSDKVNQWKRIAHLLGQDDPDSKRAFIQIFDANESLESANIDVSCTIGLQFFVRERKLYTVAYMRANDAFRGMVSDVFSFTFMQELLARELQLELGDYYHVVGSVHIYQPDNHVVEKVLKEAHSETHDNQSVDTFPAMPSGSQWPYIQTILEYESLLREDQITLSGPDIETLDMPAYWRQVLLLFSFYQSVAYKRPVDASVFHALWPVYQRLLQNKWPNLSISNMQHIQQ</sequence>
<evidence type="ECO:0000256" key="1">
    <source>
        <dbReference type="ARBA" id="ARBA00022603"/>
    </source>
</evidence>
<evidence type="ECO:0000313" key="4">
    <source>
        <dbReference type="EMBL" id="MCE5169356.1"/>
    </source>
</evidence>